<dbReference type="Proteomes" id="UP000663722">
    <property type="component" value="Chromosome"/>
</dbReference>
<name>A0A975BM01_9BACT</name>
<evidence type="ECO:0000313" key="2">
    <source>
        <dbReference type="EMBL" id="QTA87920.1"/>
    </source>
</evidence>
<gene>
    <name evidence="2" type="ORF">dnm_039600</name>
</gene>
<accession>A0A975BM01</accession>
<feature type="transmembrane region" description="Helical" evidence="1">
    <location>
        <begin position="12"/>
        <end position="32"/>
    </location>
</feature>
<keyword evidence="1" id="KW-0472">Membrane</keyword>
<reference evidence="2" key="1">
    <citation type="journal article" date="2021" name="Microb. Physiol.">
        <title>Proteogenomic Insights into the Physiology of Marine, Sulfate-Reducing, Filamentous Desulfonema limicola and Desulfonema magnum.</title>
        <authorList>
            <person name="Schnaars V."/>
            <person name="Wohlbrand L."/>
            <person name="Scheve S."/>
            <person name="Hinrichs C."/>
            <person name="Reinhardt R."/>
            <person name="Rabus R."/>
        </authorList>
    </citation>
    <scope>NUCLEOTIDE SEQUENCE</scope>
    <source>
        <strain evidence="2">4be13</strain>
    </source>
</reference>
<keyword evidence="1" id="KW-1133">Transmembrane helix</keyword>
<evidence type="ECO:0000256" key="1">
    <source>
        <dbReference type="SAM" id="Phobius"/>
    </source>
</evidence>
<protein>
    <submittedName>
        <fullName evidence="2">Uncharacterized protein</fullName>
    </submittedName>
</protein>
<evidence type="ECO:0000313" key="3">
    <source>
        <dbReference type="Proteomes" id="UP000663722"/>
    </source>
</evidence>
<dbReference type="EMBL" id="CP061800">
    <property type="protein sequence ID" value="QTA87920.1"/>
    <property type="molecule type" value="Genomic_DNA"/>
</dbReference>
<dbReference type="KEGG" id="dmm:dnm_039600"/>
<sequence length="96" mass="10838">MPPLRGLDGLYALILQICRPYGAWMVYLSLFYKHAAPTGLGRFICAYSTNMPPLRGLDGLSVIILRRIRGDVCDDSFCWGFRAVLGKIIFKCFSIF</sequence>
<organism evidence="2 3">
    <name type="scientific">Desulfonema magnum</name>
    <dbReference type="NCBI Taxonomy" id="45655"/>
    <lineage>
        <taxon>Bacteria</taxon>
        <taxon>Pseudomonadati</taxon>
        <taxon>Thermodesulfobacteriota</taxon>
        <taxon>Desulfobacteria</taxon>
        <taxon>Desulfobacterales</taxon>
        <taxon>Desulfococcaceae</taxon>
        <taxon>Desulfonema</taxon>
    </lineage>
</organism>
<keyword evidence="3" id="KW-1185">Reference proteome</keyword>
<dbReference type="AlphaFoldDB" id="A0A975BM01"/>
<proteinExistence type="predicted"/>
<keyword evidence="1" id="KW-0812">Transmembrane</keyword>